<proteinExistence type="predicted"/>
<evidence type="ECO:0000256" key="1">
    <source>
        <dbReference type="SAM" id="MobiDB-lite"/>
    </source>
</evidence>
<feature type="compositionally biased region" description="Low complexity" evidence="1">
    <location>
        <begin position="49"/>
        <end position="60"/>
    </location>
</feature>
<reference evidence="3" key="1">
    <citation type="submission" date="2025-08" db="UniProtKB">
        <authorList>
            <consortium name="RefSeq"/>
        </authorList>
    </citation>
    <scope>IDENTIFICATION</scope>
</reference>
<gene>
    <name evidence="3" type="primary">LOC107114816</name>
</gene>
<dbReference type="Pfam" id="PF14945">
    <property type="entry name" value="LLC1"/>
    <property type="match status" value="1"/>
</dbReference>
<dbReference type="GeneID" id="107114816"/>
<dbReference type="PANTHER" id="PTHR31909:SF2">
    <property type="entry name" value="RIKEN CDNA 2410004P03 GENE"/>
    <property type="match status" value="1"/>
</dbReference>
<sequence length="188" mass="21208">MMNVDEMPKLSSDNPASRSTRGSGSRANGLWGTTSAGDWLPVTSHVGDSSSSTSPLLSSTQTGRSTSATPSLVKQLRRTQGEQQEALKGDQVQQDKIWRELVDAERRATKYWYQNWNFLKDYDPMGEKKEHKQLPEYVSVFSDKIPNTNGHIIGSQMNTDLGKTLVKMDYFFNYGRRKDRLGQELQPS</sequence>
<protein>
    <submittedName>
        <fullName evidence="3">Uncharacterized protein C2orf50 homolog</fullName>
    </submittedName>
</protein>
<keyword evidence="2" id="KW-1185">Reference proteome</keyword>
<dbReference type="Proteomes" id="UP000694871">
    <property type="component" value="Unplaced"/>
</dbReference>
<feature type="region of interest" description="Disordered" evidence="1">
    <location>
        <begin position="1"/>
        <end position="89"/>
    </location>
</feature>
<organism evidence="2 3">
    <name type="scientific">Gekko japonicus</name>
    <name type="common">Schlegel's Japanese gecko</name>
    <dbReference type="NCBI Taxonomy" id="146911"/>
    <lineage>
        <taxon>Eukaryota</taxon>
        <taxon>Metazoa</taxon>
        <taxon>Chordata</taxon>
        <taxon>Craniata</taxon>
        <taxon>Vertebrata</taxon>
        <taxon>Euteleostomi</taxon>
        <taxon>Lepidosauria</taxon>
        <taxon>Squamata</taxon>
        <taxon>Bifurcata</taxon>
        <taxon>Gekkota</taxon>
        <taxon>Gekkonidae</taxon>
        <taxon>Gekkoninae</taxon>
        <taxon>Gekko</taxon>
    </lineage>
</organism>
<dbReference type="PANTHER" id="PTHR31909">
    <property type="entry name" value="CHROMOSOME 20 ORF85 FAMILY MEMBER"/>
    <property type="match status" value="1"/>
</dbReference>
<feature type="compositionally biased region" description="Polar residues" evidence="1">
    <location>
        <begin position="61"/>
        <end position="72"/>
    </location>
</feature>
<evidence type="ECO:0000313" key="3">
    <source>
        <dbReference type="RefSeq" id="XP_015271894.1"/>
    </source>
</evidence>
<dbReference type="InterPro" id="IPR020339">
    <property type="entry name" value="C20orf85-like"/>
</dbReference>
<accession>A0ABM1KDV7</accession>
<dbReference type="RefSeq" id="XP_015271894.1">
    <property type="nucleotide sequence ID" value="XM_015416408.1"/>
</dbReference>
<name>A0ABM1KDV7_GEKJA</name>
<evidence type="ECO:0000313" key="2">
    <source>
        <dbReference type="Proteomes" id="UP000694871"/>
    </source>
</evidence>
<feature type="compositionally biased region" description="Low complexity" evidence="1">
    <location>
        <begin position="17"/>
        <end position="26"/>
    </location>
</feature>